<feature type="transmembrane region" description="Helical" evidence="3">
    <location>
        <begin position="141"/>
        <end position="162"/>
    </location>
</feature>
<dbReference type="SUPFAM" id="SSF54236">
    <property type="entry name" value="Ubiquitin-like"/>
    <property type="match status" value="1"/>
</dbReference>
<feature type="transmembrane region" description="Helical" evidence="3">
    <location>
        <begin position="20"/>
        <end position="48"/>
    </location>
</feature>
<dbReference type="Gene3D" id="3.10.20.90">
    <property type="entry name" value="Phosphatidylinositol 3-kinase Catalytic Subunit, Chain A, domain 1"/>
    <property type="match status" value="1"/>
</dbReference>
<dbReference type="AlphaFoldDB" id="A0AAD6IV14"/>
<dbReference type="PANTHER" id="PTHR12329:SF16">
    <property type="entry name" value="BAG FAMILY MOLECULAR CHAPERONE REGULATOR 1"/>
    <property type="match status" value="1"/>
</dbReference>
<keyword evidence="3" id="KW-0812">Transmembrane</keyword>
<dbReference type="SUPFAM" id="SSF63491">
    <property type="entry name" value="BAG domain"/>
    <property type="match status" value="1"/>
</dbReference>
<keyword evidence="3" id="KW-0472">Membrane</keyword>
<comment type="caution">
    <text evidence="5">The sequence shown here is derived from an EMBL/GenBank/DDBJ whole genome shotgun (WGS) entry which is preliminary data.</text>
</comment>
<keyword evidence="3" id="KW-1133">Transmembrane helix</keyword>
<dbReference type="GO" id="GO:0000774">
    <property type="term" value="F:adenyl-nucleotide exchange factor activity"/>
    <property type="evidence" value="ECO:0007669"/>
    <property type="project" value="TreeGrafter"/>
</dbReference>
<dbReference type="InterPro" id="IPR000626">
    <property type="entry name" value="Ubiquitin-like_dom"/>
</dbReference>
<dbReference type="GO" id="GO:0050821">
    <property type="term" value="P:protein stabilization"/>
    <property type="evidence" value="ECO:0007669"/>
    <property type="project" value="TreeGrafter"/>
</dbReference>
<dbReference type="EMBL" id="JAQGDS010000007">
    <property type="protein sequence ID" value="KAJ6259154.1"/>
    <property type="molecule type" value="Genomic_DNA"/>
</dbReference>
<proteinExistence type="predicted"/>
<dbReference type="PROSITE" id="PS51035">
    <property type="entry name" value="BAG"/>
    <property type="match status" value="1"/>
</dbReference>
<feature type="domain" description="BAG" evidence="4">
    <location>
        <begin position="307"/>
        <end position="390"/>
    </location>
</feature>
<dbReference type="InterPro" id="IPR036533">
    <property type="entry name" value="BAG_dom_sf"/>
</dbReference>
<dbReference type="Pfam" id="PF00240">
    <property type="entry name" value="ubiquitin"/>
    <property type="match status" value="1"/>
</dbReference>
<name>A0AAD6IV14_DREDA</name>
<sequence length="392" mass="41978">MTRPPGNTTCPHPYFETSAVAVQIHVGCCILATAALALTASSTAYLSIFSRPSNNRQLDRLAAIDDVHPRIQSPKPPIAVTPVPPTKLASTNGLRETLLPTRLAALLQSRLATLSEHLSAELSHLQSHLPPSLRPADDSQLPIIVLTTLLLAFALAPLPFLAAPMRRFFRSVFDGSDDDPAAVNDVIYVQHARDTLTTTFPKGGIAASTTTVADLRAAAQDALGLSRNHSIKLVFAGSSLTDDAAPLARYGVKHGAKVLCMASKSTLPPPTTTTASSSRTGTPGRPTPSASPAPEQVKKKIIPPIERIALVKRHVGETLMPLVDAFEASPPADAGKRKEEHHRLSETVLGEMLKLDSVDVDGPDGAEVRKRRKETVKELHAILERLDKVDKM</sequence>
<accession>A0AAD6IV14</accession>
<gene>
    <name evidence="5" type="ORF">Dda_6052</name>
</gene>
<feature type="compositionally biased region" description="Low complexity" evidence="2">
    <location>
        <begin position="272"/>
        <end position="283"/>
    </location>
</feature>
<evidence type="ECO:0000313" key="5">
    <source>
        <dbReference type="EMBL" id="KAJ6259154.1"/>
    </source>
</evidence>
<dbReference type="InterPro" id="IPR029071">
    <property type="entry name" value="Ubiquitin-like_domsf"/>
</dbReference>
<keyword evidence="1" id="KW-0143">Chaperone</keyword>
<reference evidence="5" key="1">
    <citation type="submission" date="2023-01" db="EMBL/GenBank/DDBJ databases">
        <title>The chitinases involved in constricting ring structure development in the nematode-trapping fungus Drechslerella dactyloides.</title>
        <authorList>
            <person name="Wang R."/>
            <person name="Zhang L."/>
            <person name="Tang P."/>
            <person name="Li S."/>
            <person name="Liang L."/>
        </authorList>
    </citation>
    <scope>NUCLEOTIDE SEQUENCE</scope>
    <source>
        <strain evidence="5">YMF1.00031</strain>
    </source>
</reference>
<dbReference type="Proteomes" id="UP001221413">
    <property type="component" value="Unassembled WGS sequence"/>
</dbReference>
<dbReference type="Pfam" id="PF02179">
    <property type="entry name" value="BAG"/>
    <property type="match status" value="1"/>
</dbReference>
<evidence type="ECO:0000259" key="4">
    <source>
        <dbReference type="PROSITE" id="PS51035"/>
    </source>
</evidence>
<dbReference type="InterPro" id="IPR039773">
    <property type="entry name" value="BAG_chaperone_regulator"/>
</dbReference>
<dbReference type="Gene3D" id="1.20.58.120">
    <property type="entry name" value="BAG domain"/>
    <property type="match status" value="1"/>
</dbReference>
<evidence type="ECO:0000313" key="6">
    <source>
        <dbReference type="Proteomes" id="UP001221413"/>
    </source>
</evidence>
<dbReference type="InterPro" id="IPR003103">
    <property type="entry name" value="BAG_domain"/>
</dbReference>
<evidence type="ECO:0000256" key="1">
    <source>
        <dbReference type="ARBA" id="ARBA00023186"/>
    </source>
</evidence>
<evidence type="ECO:0000256" key="3">
    <source>
        <dbReference type="SAM" id="Phobius"/>
    </source>
</evidence>
<evidence type="ECO:0000256" key="2">
    <source>
        <dbReference type="SAM" id="MobiDB-lite"/>
    </source>
</evidence>
<dbReference type="GO" id="GO:0005634">
    <property type="term" value="C:nucleus"/>
    <property type="evidence" value="ECO:0007669"/>
    <property type="project" value="TreeGrafter"/>
</dbReference>
<dbReference type="SMART" id="SM00264">
    <property type="entry name" value="BAG"/>
    <property type="match status" value="1"/>
</dbReference>
<keyword evidence="6" id="KW-1185">Reference proteome</keyword>
<feature type="region of interest" description="Disordered" evidence="2">
    <location>
        <begin position="263"/>
        <end position="299"/>
    </location>
</feature>
<dbReference type="GO" id="GO:0005829">
    <property type="term" value="C:cytosol"/>
    <property type="evidence" value="ECO:0007669"/>
    <property type="project" value="TreeGrafter"/>
</dbReference>
<organism evidence="5 6">
    <name type="scientific">Drechslerella dactyloides</name>
    <name type="common">Nematode-trapping fungus</name>
    <name type="synonym">Arthrobotrys dactyloides</name>
    <dbReference type="NCBI Taxonomy" id="74499"/>
    <lineage>
        <taxon>Eukaryota</taxon>
        <taxon>Fungi</taxon>
        <taxon>Dikarya</taxon>
        <taxon>Ascomycota</taxon>
        <taxon>Pezizomycotina</taxon>
        <taxon>Orbiliomycetes</taxon>
        <taxon>Orbiliales</taxon>
        <taxon>Orbiliaceae</taxon>
        <taxon>Drechslerella</taxon>
    </lineage>
</organism>
<protein>
    <recommendedName>
        <fullName evidence="4">BAG domain-containing protein</fullName>
    </recommendedName>
</protein>
<dbReference type="PANTHER" id="PTHR12329">
    <property type="entry name" value="BCL2-ASSOCIATED ATHANOGENE"/>
    <property type="match status" value="1"/>
</dbReference>
<dbReference type="GO" id="GO:0016020">
    <property type="term" value="C:membrane"/>
    <property type="evidence" value="ECO:0007669"/>
    <property type="project" value="TreeGrafter"/>
</dbReference>
<dbReference type="GO" id="GO:0051087">
    <property type="term" value="F:protein-folding chaperone binding"/>
    <property type="evidence" value="ECO:0007669"/>
    <property type="project" value="InterPro"/>
</dbReference>